<evidence type="ECO:0000259" key="8">
    <source>
        <dbReference type="PROSITE" id="PS50110"/>
    </source>
</evidence>
<evidence type="ECO:0000256" key="1">
    <source>
        <dbReference type="ARBA" id="ARBA00022553"/>
    </source>
</evidence>
<keyword evidence="1 6" id="KW-0597">Phosphoprotein</keyword>
<dbReference type="Gene3D" id="3.40.50.2300">
    <property type="match status" value="1"/>
</dbReference>
<keyword evidence="5" id="KW-0804">Transcription</keyword>
<evidence type="ECO:0000313" key="10">
    <source>
        <dbReference type="Proteomes" id="UP000189818"/>
    </source>
</evidence>
<accession>A0A1T5A3K0</accession>
<reference evidence="10" key="1">
    <citation type="submission" date="2017-02" db="EMBL/GenBank/DDBJ databases">
        <authorList>
            <person name="Varghese N."/>
            <person name="Submissions S."/>
        </authorList>
    </citation>
    <scope>NUCLEOTIDE SEQUENCE [LARGE SCALE GENOMIC DNA]</scope>
    <source>
        <strain evidence="10">UM2</strain>
    </source>
</reference>
<dbReference type="CDD" id="cd06170">
    <property type="entry name" value="LuxR_C_like"/>
    <property type="match status" value="1"/>
</dbReference>
<dbReference type="CDD" id="cd17537">
    <property type="entry name" value="REC_FixJ"/>
    <property type="match status" value="1"/>
</dbReference>
<dbReference type="FunFam" id="3.40.50.2300:FF:000018">
    <property type="entry name" value="DNA-binding transcriptional regulator NtrC"/>
    <property type="match status" value="1"/>
</dbReference>
<dbReference type="PROSITE" id="PS00622">
    <property type="entry name" value="HTH_LUXR_1"/>
    <property type="match status" value="1"/>
</dbReference>
<dbReference type="InterPro" id="IPR001789">
    <property type="entry name" value="Sig_transdc_resp-reg_receiver"/>
</dbReference>
<dbReference type="Pfam" id="PF00072">
    <property type="entry name" value="Response_reg"/>
    <property type="match status" value="1"/>
</dbReference>
<dbReference type="Pfam" id="PF00196">
    <property type="entry name" value="GerE"/>
    <property type="match status" value="1"/>
</dbReference>
<name>A0A1T5A3K0_9SPHN</name>
<dbReference type="PANTHER" id="PTHR44688">
    <property type="entry name" value="DNA-BINDING TRANSCRIPTIONAL ACTIVATOR DEVR_DOSR"/>
    <property type="match status" value="1"/>
</dbReference>
<dbReference type="SUPFAM" id="SSF52172">
    <property type="entry name" value="CheY-like"/>
    <property type="match status" value="1"/>
</dbReference>
<feature type="modified residue" description="4-aspartylphosphate" evidence="6">
    <location>
        <position position="55"/>
    </location>
</feature>
<dbReference type="EMBL" id="FUYM01000001">
    <property type="protein sequence ID" value="SKB29465.1"/>
    <property type="molecule type" value="Genomic_DNA"/>
</dbReference>
<dbReference type="SMART" id="SM00421">
    <property type="entry name" value="HTH_LUXR"/>
    <property type="match status" value="1"/>
</dbReference>
<dbReference type="PRINTS" id="PR00038">
    <property type="entry name" value="HTHLUXR"/>
</dbReference>
<dbReference type="SUPFAM" id="SSF46894">
    <property type="entry name" value="C-terminal effector domain of the bipartite response regulators"/>
    <property type="match status" value="1"/>
</dbReference>
<dbReference type="SMART" id="SM00448">
    <property type="entry name" value="REC"/>
    <property type="match status" value="1"/>
</dbReference>
<evidence type="ECO:0000256" key="2">
    <source>
        <dbReference type="ARBA" id="ARBA00023012"/>
    </source>
</evidence>
<sequence>MDETRLVHIVDDEEAIRRSTRFMLTTTGYAVECWESGTAFLKEVRHAAPGCILLDVRMPEMDGLQVQQQLNERGVTMPVIILTGHGDISTAVQAMKAGAVDFIEKPFEKAALLSAIETAHARLDRQADEAGRGAEAQVMLAKLTGREREVLEGLARGLPNKTIAYDLDISSRTVEVHRANLMTKLGVRSLSEALRIAFAAGLG</sequence>
<evidence type="ECO:0000256" key="6">
    <source>
        <dbReference type="PROSITE-ProRule" id="PRU00169"/>
    </source>
</evidence>
<evidence type="ECO:0000313" key="9">
    <source>
        <dbReference type="EMBL" id="SKB29465.1"/>
    </source>
</evidence>
<gene>
    <name evidence="9" type="ORF">SAMN06295920_101535</name>
</gene>
<dbReference type="GO" id="GO:0003677">
    <property type="term" value="F:DNA binding"/>
    <property type="evidence" value="ECO:0007669"/>
    <property type="project" value="UniProtKB-KW"/>
</dbReference>
<keyword evidence="4" id="KW-0238">DNA-binding</keyword>
<dbReference type="STRING" id="439228.SAMN06295920_101535"/>
<keyword evidence="3" id="KW-0805">Transcription regulation</keyword>
<dbReference type="PROSITE" id="PS50110">
    <property type="entry name" value="RESPONSE_REGULATORY"/>
    <property type="match status" value="1"/>
</dbReference>
<keyword evidence="10" id="KW-1185">Reference proteome</keyword>
<dbReference type="InterPro" id="IPR016032">
    <property type="entry name" value="Sig_transdc_resp-reg_C-effctor"/>
</dbReference>
<organism evidence="9 10">
    <name type="scientific">Rhizorhabdus histidinilytica</name>
    <dbReference type="NCBI Taxonomy" id="439228"/>
    <lineage>
        <taxon>Bacteria</taxon>
        <taxon>Pseudomonadati</taxon>
        <taxon>Pseudomonadota</taxon>
        <taxon>Alphaproteobacteria</taxon>
        <taxon>Sphingomonadales</taxon>
        <taxon>Sphingomonadaceae</taxon>
        <taxon>Rhizorhabdus</taxon>
    </lineage>
</organism>
<evidence type="ECO:0000256" key="5">
    <source>
        <dbReference type="ARBA" id="ARBA00023163"/>
    </source>
</evidence>
<dbReference type="PANTHER" id="PTHR44688:SF16">
    <property type="entry name" value="DNA-BINDING TRANSCRIPTIONAL ACTIVATOR DEVR_DOSR"/>
    <property type="match status" value="1"/>
</dbReference>
<protein>
    <submittedName>
        <fullName evidence="9">Two component transcriptional regulator, LuxR family</fullName>
    </submittedName>
</protein>
<dbReference type="InterPro" id="IPR000792">
    <property type="entry name" value="Tscrpt_reg_LuxR_C"/>
</dbReference>
<dbReference type="OrthoDB" id="9782655at2"/>
<dbReference type="InterPro" id="IPR036388">
    <property type="entry name" value="WH-like_DNA-bd_sf"/>
</dbReference>
<dbReference type="InterPro" id="IPR011006">
    <property type="entry name" value="CheY-like_superfamily"/>
</dbReference>
<keyword evidence="2" id="KW-0902">Two-component regulatory system</keyword>
<evidence type="ECO:0000256" key="3">
    <source>
        <dbReference type="ARBA" id="ARBA00023015"/>
    </source>
</evidence>
<evidence type="ECO:0000259" key="7">
    <source>
        <dbReference type="PROSITE" id="PS50043"/>
    </source>
</evidence>
<feature type="domain" description="Response regulatory" evidence="8">
    <location>
        <begin position="6"/>
        <end position="120"/>
    </location>
</feature>
<dbReference type="GO" id="GO:0006355">
    <property type="term" value="P:regulation of DNA-templated transcription"/>
    <property type="evidence" value="ECO:0007669"/>
    <property type="project" value="InterPro"/>
</dbReference>
<dbReference type="Gene3D" id="1.10.10.10">
    <property type="entry name" value="Winged helix-like DNA-binding domain superfamily/Winged helix DNA-binding domain"/>
    <property type="match status" value="1"/>
</dbReference>
<evidence type="ECO:0000256" key="4">
    <source>
        <dbReference type="ARBA" id="ARBA00023125"/>
    </source>
</evidence>
<proteinExistence type="predicted"/>
<feature type="domain" description="HTH luxR-type" evidence="7">
    <location>
        <begin position="136"/>
        <end position="201"/>
    </location>
</feature>
<dbReference type="GO" id="GO:0000160">
    <property type="term" value="P:phosphorelay signal transduction system"/>
    <property type="evidence" value="ECO:0007669"/>
    <property type="project" value="UniProtKB-KW"/>
</dbReference>
<dbReference type="AlphaFoldDB" id="A0A1T5A3K0"/>
<dbReference type="RefSeq" id="WP_079646464.1">
    <property type="nucleotide sequence ID" value="NZ_FUYM01000001.1"/>
</dbReference>
<dbReference type="PROSITE" id="PS50043">
    <property type="entry name" value="HTH_LUXR_2"/>
    <property type="match status" value="1"/>
</dbReference>
<dbReference type="Proteomes" id="UP000189818">
    <property type="component" value="Unassembled WGS sequence"/>
</dbReference>